<dbReference type="SUPFAM" id="SSF81296">
    <property type="entry name" value="E set domains"/>
    <property type="match status" value="1"/>
</dbReference>
<name>A0A2C7ADK0_9PROT</name>
<evidence type="ECO:0000256" key="3">
    <source>
        <dbReference type="ARBA" id="ARBA00008061"/>
    </source>
</evidence>
<dbReference type="SMART" id="SM00642">
    <property type="entry name" value="Aamy"/>
    <property type="match status" value="1"/>
</dbReference>
<evidence type="ECO:0000256" key="17">
    <source>
        <dbReference type="PIRSR" id="PIRSR006337-3"/>
    </source>
</evidence>
<feature type="binding site" evidence="16">
    <location>
        <begin position="258"/>
        <end position="263"/>
    </location>
    <ligand>
        <name>substrate</name>
    </ligand>
</feature>
<feature type="active site" description="Proton donor" evidence="15">
    <location>
        <position position="292"/>
    </location>
</feature>
<feature type="site" description="Transition state stabilizer" evidence="17">
    <location>
        <position position="382"/>
    </location>
</feature>
<dbReference type="GO" id="GO:0005992">
    <property type="term" value="P:trehalose biosynthetic process"/>
    <property type="evidence" value="ECO:0007669"/>
    <property type="project" value="UniProtKB-UniRule"/>
</dbReference>
<proteinExistence type="inferred from homology"/>
<protein>
    <recommendedName>
        <fullName evidence="5 13">Malto-oligosyltrehalose trehalohydrolase</fullName>
        <shortName evidence="14">MTHase</shortName>
        <ecNumber evidence="4 13">3.2.1.141</ecNumber>
    </recommendedName>
    <alternativeName>
        <fullName evidence="11 14">4-alpha-D-((1-&gt;4)-alpha-D-glucano)trehalose trehalohydrolase</fullName>
    </alternativeName>
    <alternativeName>
        <fullName evidence="10 14">Maltooligosyl trehalose trehalohydrolase</fullName>
    </alternativeName>
</protein>
<dbReference type="AlphaFoldDB" id="A0A2C7ADK0"/>
<dbReference type="Proteomes" id="UP000223527">
    <property type="component" value="Unassembled WGS sequence"/>
</dbReference>
<evidence type="ECO:0000256" key="14">
    <source>
        <dbReference type="PIRNR" id="PIRNR006337"/>
    </source>
</evidence>
<evidence type="ECO:0000259" key="19">
    <source>
        <dbReference type="SMART" id="SM00642"/>
    </source>
</evidence>
<evidence type="ECO:0000256" key="5">
    <source>
        <dbReference type="ARBA" id="ARBA00015938"/>
    </source>
</evidence>
<feature type="binding site" evidence="16">
    <location>
        <begin position="381"/>
        <end position="386"/>
    </location>
    <ligand>
        <name>substrate</name>
    </ligand>
</feature>
<dbReference type="GO" id="GO:0033942">
    <property type="term" value="F:4-alpha-D-(1-&gt;4)-alpha-D-glucanotrehalose trehalohydrolase activity"/>
    <property type="evidence" value="ECO:0007669"/>
    <property type="project" value="UniProtKB-EC"/>
</dbReference>
<feature type="active site" description="Nucleophile" evidence="15">
    <location>
        <position position="260"/>
    </location>
</feature>
<sequence length="593" mass="65061">MTRRFSYGPSPDAKGKGGSSRTGFRLWAPGQPGVTLQRRDAEPVAMQATAGGWWECEAAAAPGTRYRYALGNGPTVPDPASHAQDGDVDGWSVVVDHHAYRWKHGDWRTHPWPQSVVYELHAGAMGGFRGLVGHLPRLAALGVNTIELMPVNDFAGSRNWGYDGVLPYAPDETYGTPDDLKALVDAAHGHGLAVMLDVVYNHFGPAGNYWHAIAPDFFRKDIRTPWGDAIDFREKPVRDFFIENAIFWLTEYRFDGLRLDAVHAIPDDTFLPELSRRVREACGSRRVYLVLENENNDATLLESAFDAQWNDDAHHCLHVLLTGEKDAYYADYADRPAEHLARSLAEGFVYQGEVSANLGHARGKPSGHLPPSAFVNALQNHDQVGNRAFGDRIHSLAPSDGVRAALLLKLLSPFVPMLFMGDEFFSERPFLFFTGFPSEDLAKAVREGRRKEFAKFAAFADPEKRERIPDPNAPGTFEASRLDLSERDKPAQAEAERFVTDLLRLRARRLAPHLAEARAVGAEALGTQGVRAQWRLGDGSLLTILAQFGDTAIPVQPGPGTLLAESLPGLGAAVAENGIGPRAAIAWLQEPAA</sequence>
<dbReference type="InterPro" id="IPR013783">
    <property type="entry name" value="Ig-like_fold"/>
</dbReference>
<dbReference type="InterPro" id="IPR012768">
    <property type="entry name" value="Trehalose_TreZ"/>
</dbReference>
<keyword evidence="6" id="KW-0963">Cytoplasm</keyword>
<keyword evidence="9 14" id="KW-0326">Glycosidase</keyword>
<feature type="binding site" evidence="16">
    <location>
        <begin position="311"/>
        <end position="315"/>
    </location>
    <ligand>
        <name>substrate</name>
    </ligand>
</feature>
<dbReference type="PANTHER" id="PTHR43651">
    <property type="entry name" value="1,4-ALPHA-GLUCAN-BRANCHING ENZYME"/>
    <property type="match status" value="1"/>
</dbReference>
<evidence type="ECO:0000256" key="12">
    <source>
        <dbReference type="ARBA" id="ARBA00034013"/>
    </source>
</evidence>
<feature type="domain" description="Glycosyl hydrolase family 13 catalytic" evidence="19">
    <location>
        <begin position="115"/>
        <end position="449"/>
    </location>
</feature>
<dbReference type="CDD" id="cd02853">
    <property type="entry name" value="E_set_MTHase_like_N"/>
    <property type="match status" value="1"/>
</dbReference>
<evidence type="ECO:0000256" key="2">
    <source>
        <dbReference type="ARBA" id="ARBA00005199"/>
    </source>
</evidence>
<comment type="subcellular location">
    <subcellularLocation>
        <location evidence="1 15">Cytoplasm</location>
    </subcellularLocation>
</comment>
<keyword evidence="7 14" id="KW-0378">Hydrolase</keyword>
<evidence type="ECO:0000256" key="18">
    <source>
        <dbReference type="SAM" id="MobiDB-lite"/>
    </source>
</evidence>
<dbReference type="UniPathway" id="UPA00299"/>
<evidence type="ECO:0000256" key="4">
    <source>
        <dbReference type="ARBA" id="ARBA00012268"/>
    </source>
</evidence>
<evidence type="ECO:0000256" key="9">
    <source>
        <dbReference type="ARBA" id="ARBA00023295"/>
    </source>
</evidence>
<evidence type="ECO:0000256" key="16">
    <source>
        <dbReference type="PIRSR" id="PIRSR006337-2"/>
    </source>
</evidence>
<evidence type="ECO:0000256" key="8">
    <source>
        <dbReference type="ARBA" id="ARBA00023277"/>
    </source>
</evidence>
<dbReference type="PANTHER" id="PTHR43651:SF11">
    <property type="entry name" value="MALTO-OLIGOSYLTREHALOSE TREHALOHYDROLASE"/>
    <property type="match status" value="1"/>
</dbReference>
<evidence type="ECO:0000256" key="11">
    <source>
        <dbReference type="ARBA" id="ARBA00033284"/>
    </source>
</evidence>
<dbReference type="InterPro" id="IPR014756">
    <property type="entry name" value="Ig_E-set"/>
</dbReference>
<dbReference type="InterPro" id="IPR017853">
    <property type="entry name" value="GH"/>
</dbReference>
<dbReference type="InterPro" id="IPR006047">
    <property type="entry name" value="GH13_cat_dom"/>
</dbReference>
<keyword evidence="21" id="KW-1185">Reference proteome</keyword>
<dbReference type="InterPro" id="IPR022567">
    <property type="entry name" value="DUF3459"/>
</dbReference>
<reference evidence="20 21" key="1">
    <citation type="submission" date="2017-10" db="EMBL/GenBank/DDBJ databases">
        <authorList>
            <person name="Banno H."/>
            <person name="Chua N.-H."/>
        </authorList>
    </citation>
    <scope>NUCLEOTIDE SEQUENCE [LARGE SCALE GENOMIC DNA]</scope>
    <source>
        <strain evidence="20 21">YW11</strain>
    </source>
</reference>
<keyword evidence="8" id="KW-0119">Carbohydrate metabolism</keyword>
<evidence type="ECO:0000256" key="1">
    <source>
        <dbReference type="ARBA" id="ARBA00004496"/>
    </source>
</evidence>
<dbReference type="EMBL" id="PDNU01000003">
    <property type="protein sequence ID" value="PHK96510.1"/>
    <property type="molecule type" value="Genomic_DNA"/>
</dbReference>
<evidence type="ECO:0000256" key="10">
    <source>
        <dbReference type="ARBA" id="ARBA00032057"/>
    </source>
</evidence>
<accession>A0A2C7ADK0</accession>
<evidence type="ECO:0000256" key="6">
    <source>
        <dbReference type="ARBA" id="ARBA00022490"/>
    </source>
</evidence>
<comment type="caution">
    <text evidence="20">The sequence shown here is derived from an EMBL/GenBank/DDBJ whole genome shotgun (WGS) entry which is preliminary data.</text>
</comment>
<dbReference type="InterPro" id="IPR044901">
    <property type="entry name" value="Trehalose_TreZ_E-set_sf"/>
</dbReference>
<comment type="similarity">
    <text evidence="3 14">Belongs to the glycosyl hydrolase 13 family.</text>
</comment>
<gene>
    <name evidence="20" type="primary">treZ</name>
    <name evidence="20" type="ORF">CR162_04070</name>
</gene>
<dbReference type="Pfam" id="PF11941">
    <property type="entry name" value="DUF3459"/>
    <property type="match status" value="1"/>
</dbReference>
<organism evidence="20 21">
    <name type="scientific">Teichococcus rhizosphaerae</name>
    <dbReference type="NCBI Taxonomy" id="1335062"/>
    <lineage>
        <taxon>Bacteria</taxon>
        <taxon>Pseudomonadati</taxon>
        <taxon>Pseudomonadota</taxon>
        <taxon>Alphaproteobacteria</taxon>
        <taxon>Acetobacterales</taxon>
        <taxon>Roseomonadaceae</taxon>
        <taxon>Roseomonas</taxon>
    </lineage>
</organism>
<dbReference type="Pfam" id="PF00128">
    <property type="entry name" value="Alpha-amylase"/>
    <property type="match status" value="1"/>
</dbReference>
<dbReference type="CDD" id="cd11325">
    <property type="entry name" value="AmyAc_GTHase"/>
    <property type="match status" value="1"/>
</dbReference>
<dbReference type="NCBIfam" id="TIGR02402">
    <property type="entry name" value="trehalose_TreZ"/>
    <property type="match status" value="1"/>
</dbReference>
<dbReference type="SUPFAM" id="SSF51445">
    <property type="entry name" value="(Trans)glycosidases"/>
    <property type="match status" value="1"/>
</dbReference>
<comment type="catalytic activity">
    <reaction evidence="12 14">
        <text>hydrolysis of (1-&gt;4)-alpha-D-glucosidic linkage in 4-alpha-D-[(1-&gt;4)-alpha-D-glucanosyl]n trehalose to yield trehalose and (1-&gt;4)-alpha-D-glucan.</text>
        <dbReference type="EC" id="3.2.1.141"/>
    </reaction>
</comment>
<comment type="pathway">
    <text evidence="2 14">Glycan biosynthesis; trehalose biosynthesis.</text>
</comment>
<dbReference type="PIRSF" id="PIRSF006337">
    <property type="entry name" value="Trehalose_TreZ"/>
    <property type="match status" value="1"/>
</dbReference>
<evidence type="ECO:0000313" key="21">
    <source>
        <dbReference type="Proteomes" id="UP000223527"/>
    </source>
</evidence>
<dbReference type="Gene3D" id="1.10.10.760">
    <property type="entry name" value="E-set domains of sugar-utilizing enzymes"/>
    <property type="match status" value="1"/>
</dbReference>
<dbReference type="RefSeq" id="WP_099094240.1">
    <property type="nucleotide sequence ID" value="NZ_PDNU01000003.1"/>
</dbReference>
<evidence type="ECO:0000256" key="13">
    <source>
        <dbReference type="NCBIfam" id="TIGR02402"/>
    </source>
</evidence>
<evidence type="ECO:0000313" key="20">
    <source>
        <dbReference type="EMBL" id="PHK96510.1"/>
    </source>
</evidence>
<dbReference type="OrthoDB" id="9800174at2"/>
<dbReference type="Gene3D" id="2.60.40.10">
    <property type="entry name" value="Immunoglobulins"/>
    <property type="match status" value="1"/>
</dbReference>
<evidence type="ECO:0000256" key="7">
    <source>
        <dbReference type="ARBA" id="ARBA00022801"/>
    </source>
</evidence>
<dbReference type="GO" id="GO:0005737">
    <property type="term" value="C:cytoplasm"/>
    <property type="evidence" value="ECO:0007669"/>
    <property type="project" value="UniProtKB-SubCell"/>
</dbReference>
<dbReference type="EC" id="3.2.1.141" evidence="4 13"/>
<dbReference type="Gene3D" id="3.20.20.80">
    <property type="entry name" value="Glycosidases"/>
    <property type="match status" value="1"/>
</dbReference>
<feature type="region of interest" description="Disordered" evidence="18">
    <location>
        <begin position="1"/>
        <end position="31"/>
    </location>
</feature>
<evidence type="ECO:0000256" key="15">
    <source>
        <dbReference type="PIRSR" id="PIRSR006337-1"/>
    </source>
</evidence>